<dbReference type="Proteomes" id="UP001597104">
    <property type="component" value="Unassembled WGS sequence"/>
</dbReference>
<dbReference type="Pfam" id="PF12802">
    <property type="entry name" value="MarR_2"/>
    <property type="match status" value="1"/>
</dbReference>
<sequence length="148" mass="16800">MSIQQPTFMQNCLYFTANHLQRELEQLAAKSFASTKMAPAYTYLTLMIEANPGITMTELALAFDYEQSTLSRLLQKLGGQKWLRKQRQGHQTQLYLTTTANTILPTMHRALNDFRQRSDQLMGGRSQKLAVAHAMARATQQAKAVAYE</sequence>
<organism evidence="2 3">
    <name type="scientific">Loigolactobacillus binensis</name>
    <dbReference type="NCBI Taxonomy" id="2559922"/>
    <lineage>
        <taxon>Bacteria</taxon>
        <taxon>Bacillati</taxon>
        <taxon>Bacillota</taxon>
        <taxon>Bacilli</taxon>
        <taxon>Lactobacillales</taxon>
        <taxon>Lactobacillaceae</taxon>
        <taxon>Loigolactobacillus</taxon>
    </lineage>
</organism>
<dbReference type="EMBL" id="JBHTIO010000008">
    <property type="protein sequence ID" value="MFD0896445.1"/>
    <property type="molecule type" value="Genomic_DNA"/>
</dbReference>
<proteinExistence type="predicted"/>
<dbReference type="SUPFAM" id="SSF46785">
    <property type="entry name" value="Winged helix' DNA-binding domain"/>
    <property type="match status" value="1"/>
</dbReference>
<comment type="caution">
    <text evidence="2">The sequence shown here is derived from an EMBL/GenBank/DDBJ whole genome shotgun (WGS) entry which is preliminary data.</text>
</comment>
<dbReference type="Gene3D" id="1.10.10.10">
    <property type="entry name" value="Winged helix-like DNA-binding domain superfamily/Winged helix DNA-binding domain"/>
    <property type="match status" value="1"/>
</dbReference>
<evidence type="ECO:0000259" key="1">
    <source>
        <dbReference type="Pfam" id="PF12802"/>
    </source>
</evidence>
<evidence type="ECO:0000313" key="3">
    <source>
        <dbReference type="Proteomes" id="UP001597104"/>
    </source>
</evidence>
<gene>
    <name evidence="2" type="ORF">ACFQZ7_01650</name>
</gene>
<dbReference type="InterPro" id="IPR036390">
    <property type="entry name" value="WH_DNA-bd_sf"/>
</dbReference>
<accession>A0ABW3EB27</accession>
<evidence type="ECO:0000313" key="2">
    <source>
        <dbReference type="EMBL" id="MFD0896445.1"/>
    </source>
</evidence>
<name>A0ABW3EB27_9LACO</name>
<feature type="domain" description="HTH marR-type" evidence="1">
    <location>
        <begin position="47"/>
        <end position="90"/>
    </location>
</feature>
<protein>
    <submittedName>
        <fullName evidence="2">MarR family transcriptional regulator</fullName>
    </submittedName>
</protein>
<dbReference type="RefSeq" id="WP_137636997.1">
    <property type="nucleotide sequence ID" value="NZ_BJDN01000004.1"/>
</dbReference>
<keyword evidence="3" id="KW-1185">Reference proteome</keyword>
<reference evidence="3" key="1">
    <citation type="journal article" date="2019" name="Int. J. Syst. Evol. Microbiol.">
        <title>The Global Catalogue of Microorganisms (GCM) 10K type strain sequencing project: providing services to taxonomists for standard genome sequencing and annotation.</title>
        <authorList>
            <consortium name="The Broad Institute Genomics Platform"/>
            <consortium name="The Broad Institute Genome Sequencing Center for Infectious Disease"/>
            <person name="Wu L."/>
            <person name="Ma J."/>
        </authorList>
    </citation>
    <scope>NUCLEOTIDE SEQUENCE [LARGE SCALE GENOMIC DNA]</scope>
    <source>
        <strain evidence="3">CCM 8925</strain>
    </source>
</reference>
<dbReference type="InterPro" id="IPR000835">
    <property type="entry name" value="HTH_MarR-typ"/>
</dbReference>
<dbReference type="InterPro" id="IPR036388">
    <property type="entry name" value="WH-like_DNA-bd_sf"/>
</dbReference>